<organism evidence="1">
    <name type="scientific">mine drainage metagenome</name>
    <dbReference type="NCBI Taxonomy" id="410659"/>
    <lineage>
        <taxon>unclassified sequences</taxon>
        <taxon>metagenomes</taxon>
        <taxon>ecological metagenomes</taxon>
    </lineage>
</organism>
<comment type="caution">
    <text evidence="1">The sequence shown here is derived from an EMBL/GenBank/DDBJ whole genome shotgun (WGS) entry which is preliminary data.</text>
</comment>
<protein>
    <submittedName>
        <fullName evidence="1">Exporter-like protein</fullName>
    </submittedName>
</protein>
<dbReference type="EMBL" id="AUZX01012119">
    <property type="protein sequence ID" value="EQD40328.1"/>
    <property type="molecule type" value="Genomic_DNA"/>
</dbReference>
<dbReference type="PROSITE" id="PS51257">
    <property type="entry name" value="PROKAR_LIPOPROTEIN"/>
    <property type="match status" value="1"/>
</dbReference>
<sequence>MKAKGQRLILALWLATMLACGGIIARTNFVSDLSAFMPKAPSDRQQVLIDQFHDGIIARLIMIGIEGGDTVERARLSLELGTRLRTSGLFIGVQNGDFATEQRDHSYFFENRYLLSPDITPGLFTVPGLHHAIGDSIDTLSG</sequence>
<evidence type="ECO:0000313" key="1">
    <source>
        <dbReference type="EMBL" id="EQD40328.1"/>
    </source>
</evidence>
<accession>T0Z5K6</accession>
<feature type="non-terminal residue" evidence="1">
    <location>
        <position position="142"/>
    </location>
</feature>
<gene>
    <name evidence="1" type="ORF">B1A_16481</name>
</gene>
<name>T0Z5K6_9ZZZZ</name>
<proteinExistence type="predicted"/>
<reference evidence="1" key="2">
    <citation type="journal article" date="2014" name="ISME J.">
        <title>Microbial stratification in low pH oxic and suboxic macroscopic growths along an acid mine drainage.</title>
        <authorList>
            <person name="Mendez-Garcia C."/>
            <person name="Mesa V."/>
            <person name="Sprenger R.R."/>
            <person name="Richter M."/>
            <person name="Diez M.S."/>
            <person name="Solano J."/>
            <person name="Bargiela R."/>
            <person name="Golyshina O.V."/>
            <person name="Manteca A."/>
            <person name="Ramos J.L."/>
            <person name="Gallego J.R."/>
            <person name="Llorente I."/>
            <person name="Martins Dos Santos V.A."/>
            <person name="Jensen O.N."/>
            <person name="Pelaez A.I."/>
            <person name="Sanchez J."/>
            <person name="Ferrer M."/>
        </authorList>
    </citation>
    <scope>NUCLEOTIDE SEQUENCE</scope>
</reference>
<reference evidence="1" key="1">
    <citation type="submission" date="2013-08" db="EMBL/GenBank/DDBJ databases">
        <authorList>
            <person name="Mendez C."/>
            <person name="Richter M."/>
            <person name="Ferrer M."/>
            <person name="Sanchez J."/>
        </authorList>
    </citation>
    <scope>NUCLEOTIDE SEQUENCE</scope>
</reference>
<dbReference type="AlphaFoldDB" id="T0Z5K6"/>